<sequence length="456" mass="50803">TRLTVQGTSIHVNSEGEVVHGFSEKASAPLAAAELQGLMSFSDGSPSASNTPIRIKSLDDFQNFDQFRAFLKALDSGGLHFSDGIAAVEVVYRQGNYETLLIHKEFLFSPVARGKALQTRARDRLRIVVQERGTSGCYARGPLTGAVFTVLEDVNYRHSALDINQNKQKLRVSEVHQILAHTPNRFTSFPTTGLNRATFRKRHGHAVKRVEMVRSIDYGAYEGYVSSLEDMILDTPIDNQSDLFVDFVQSLFADPSDPSNPKTTYYLPPVIYTKMTSGNVTPTVLYYLTNFGSDWVGLFPYGQYATLGLKAINQAVNQKFNLNSSVQYTSSGSMDPFFHYGESLVSQVINRHNNVFTPTPDQAGNIRKGLVQQVGLQVEQGYLQRRGDRISVALSLRTIPDDLSELMEYFTEEQQAMLLDKDTGLKMLPYTIHTDYSMVIGGKVHYFNNTDRGGAS</sequence>
<dbReference type="RefSeq" id="WP_176968438.1">
    <property type="nucleotide sequence ID" value="NZ_FNPV01000023.1"/>
</dbReference>
<evidence type="ECO:0000313" key="1">
    <source>
        <dbReference type="EMBL" id="SDZ24693.1"/>
    </source>
</evidence>
<evidence type="ECO:0000313" key="2">
    <source>
        <dbReference type="Proteomes" id="UP000199230"/>
    </source>
</evidence>
<dbReference type="Proteomes" id="UP000199230">
    <property type="component" value="Unassembled WGS sequence"/>
</dbReference>
<keyword evidence="2" id="KW-1185">Reference proteome</keyword>
<dbReference type="EMBL" id="FNPV01000023">
    <property type="protein sequence ID" value="SDZ24693.1"/>
    <property type="molecule type" value="Genomic_DNA"/>
</dbReference>
<organism evidence="1 2">
    <name type="scientific">Tindallia californiensis</name>
    <dbReference type="NCBI Taxonomy" id="159292"/>
    <lineage>
        <taxon>Bacteria</taxon>
        <taxon>Bacillati</taxon>
        <taxon>Bacillota</taxon>
        <taxon>Clostridia</taxon>
        <taxon>Peptostreptococcales</taxon>
        <taxon>Tindalliaceae</taxon>
        <taxon>Tindallia</taxon>
    </lineage>
</organism>
<protein>
    <submittedName>
        <fullName evidence="1">Uncharacterized protein</fullName>
    </submittedName>
</protein>
<name>A0A1H3RGI7_9FIRM</name>
<dbReference type="AlphaFoldDB" id="A0A1H3RGI7"/>
<feature type="non-terminal residue" evidence="1">
    <location>
        <position position="456"/>
    </location>
</feature>
<accession>A0A1H3RGI7</accession>
<proteinExistence type="predicted"/>
<reference evidence="1 2" key="1">
    <citation type="submission" date="2016-10" db="EMBL/GenBank/DDBJ databases">
        <authorList>
            <person name="de Groot N.N."/>
        </authorList>
    </citation>
    <scope>NUCLEOTIDE SEQUENCE [LARGE SCALE GENOMIC DNA]</scope>
    <source>
        <strain evidence="1 2">APO</strain>
    </source>
</reference>
<gene>
    <name evidence="1" type="ORF">SAMN05192546_1231</name>
</gene>
<feature type="non-terminal residue" evidence="1">
    <location>
        <position position="1"/>
    </location>
</feature>